<name>A0AA38SHI6_9ASTR</name>
<organism evidence="1 2">
    <name type="scientific">Centaurea solstitialis</name>
    <name type="common">yellow star-thistle</name>
    <dbReference type="NCBI Taxonomy" id="347529"/>
    <lineage>
        <taxon>Eukaryota</taxon>
        <taxon>Viridiplantae</taxon>
        <taxon>Streptophyta</taxon>
        <taxon>Embryophyta</taxon>
        <taxon>Tracheophyta</taxon>
        <taxon>Spermatophyta</taxon>
        <taxon>Magnoliopsida</taxon>
        <taxon>eudicotyledons</taxon>
        <taxon>Gunneridae</taxon>
        <taxon>Pentapetalae</taxon>
        <taxon>asterids</taxon>
        <taxon>campanulids</taxon>
        <taxon>Asterales</taxon>
        <taxon>Asteraceae</taxon>
        <taxon>Carduoideae</taxon>
        <taxon>Cardueae</taxon>
        <taxon>Centaureinae</taxon>
        <taxon>Centaurea</taxon>
    </lineage>
</organism>
<protein>
    <submittedName>
        <fullName evidence="1">Uncharacterized protein</fullName>
    </submittedName>
</protein>
<dbReference type="PANTHER" id="PTHR11017">
    <property type="entry name" value="LEUCINE-RICH REPEAT-CONTAINING PROTEIN"/>
    <property type="match status" value="1"/>
</dbReference>
<sequence>MGESVRQLLLKLCSKESHISLRVVALLKMLENIVLEKILKDTHPMSMISDLDVESNMMSTRYFNKKVLLVLDGVDNLYQLESLVVQHEWFGPGSRIIITTRDDHLLADAYFK</sequence>
<accession>A0AA38SHI6</accession>
<dbReference type="GO" id="GO:0006952">
    <property type="term" value="P:defense response"/>
    <property type="evidence" value="ECO:0007669"/>
    <property type="project" value="InterPro"/>
</dbReference>
<evidence type="ECO:0000313" key="2">
    <source>
        <dbReference type="Proteomes" id="UP001172457"/>
    </source>
</evidence>
<dbReference type="SUPFAM" id="SSF52540">
    <property type="entry name" value="P-loop containing nucleoside triphosphate hydrolases"/>
    <property type="match status" value="1"/>
</dbReference>
<keyword evidence="2" id="KW-1185">Reference proteome</keyword>
<dbReference type="InterPro" id="IPR027417">
    <property type="entry name" value="P-loop_NTPase"/>
</dbReference>
<comment type="caution">
    <text evidence="1">The sequence shown here is derived from an EMBL/GenBank/DDBJ whole genome shotgun (WGS) entry which is preliminary data.</text>
</comment>
<dbReference type="EMBL" id="JARYMX010000007">
    <property type="protein sequence ID" value="KAJ9542865.1"/>
    <property type="molecule type" value="Genomic_DNA"/>
</dbReference>
<gene>
    <name evidence="1" type="ORF">OSB04_029371</name>
</gene>
<dbReference type="PANTHER" id="PTHR11017:SF479">
    <property type="entry name" value="DISEASE RESISTANCE PROTEIN (TIR-NBS-LRR CLASS) FAMILY"/>
    <property type="match status" value="1"/>
</dbReference>
<proteinExistence type="predicted"/>
<reference evidence="1" key="1">
    <citation type="submission" date="2023-03" db="EMBL/GenBank/DDBJ databases">
        <title>Chromosome-scale reference genome and RAD-based genetic map of yellow starthistle (Centaurea solstitialis) reveal putative structural variation and QTLs associated with invader traits.</title>
        <authorList>
            <person name="Reatini B."/>
            <person name="Cang F.A."/>
            <person name="Jiang Q."/>
            <person name="Mckibben M.T.W."/>
            <person name="Barker M.S."/>
            <person name="Rieseberg L.H."/>
            <person name="Dlugosch K.M."/>
        </authorList>
    </citation>
    <scope>NUCLEOTIDE SEQUENCE</scope>
    <source>
        <strain evidence="1">CAN-66</strain>
        <tissue evidence="1">Leaf</tissue>
    </source>
</reference>
<dbReference type="AlphaFoldDB" id="A0AA38SHI6"/>
<evidence type="ECO:0000313" key="1">
    <source>
        <dbReference type="EMBL" id="KAJ9542865.1"/>
    </source>
</evidence>
<dbReference type="Proteomes" id="UP001172457">
    <property type="component" value="Chromosome 7"/>
</dbReference>
<dbReference type="Gene3D" id="3.40.50.300">
    <property type="entry name" value="P-loop containing nucleotide triphosphate hydrolases"/>
    <property type="match status" value="1"/>
</dbReference>
<dbReference type="InterPro" id="IPR044974">
    <property type="entry name" value="Disease_R_plants"/>
</dbReference>